<dbReference type="RefSeq" id="WP_179907072.1">
    <property type="nucleotide sequence ID" value="NZ_JACBXS010000039.1"/>
</dbReference>
<dbReference type="AlphaFoldDB" id="A0A7Z0I1M1"/>
<dbReference type="EMBL" id="JACBXS010000039">
    <property type="protein sequence ID" value="NYS26276.1"/>
    <property type="molecule type" value="Genomic_DNA"/>
</dbReference>
<dbReference type="InterPro" id="IPR047655">
    <property type="entry name" value="Transpos_IS630-like"/>
</dbReference>
<dbReference type="InterPro" id="IPR036397">
    <property type="entry name" value="RNaseH_sf"/>
</dbReference>
<protein>
    <submittedName>
        <fullName evidence="2">IS630 family transposase</fullName>
    </submittedName>
</protein>
<feature type="domain" description="Tc1-like transposase DDE" evidence="1">
    <location>
        <begin position="37"/>
        <end position="173"/>
    </location>
</feature>
<dbReference type="Gene3D" id="3.30.420.10">
    <property type="entry name" value="Ribonuclease H-like superfamily/Ribonuclease H"/>
    <property type="match status" value="1"/>
</dbReference>
<gene>
    <name evidence="2" type="ORF">HUK65_14900</name>
</gene>
<dbReference type="InterPro" id="IPR038717">
    <property type="entry name" value="Tc1-like_DDE_dom"/>
</dbReference>
<comment type="caution">
    <text evidence="2">The sequence shown here is derived from an EMBL/GenBank/DDBJ whole genome shotgun (WGS) entry which is preliminary data.</text>
</comment>
<sequence length="207" mass="23276">MYGPPAPRRRRRSKKLAEIVAEEAERNPGVIIEAFATDEHRIGLKPITRRVWAPRGSRPVAPCHHRFEWLYVTAFVSPATGESFWYLGTGVDKGLFEETLALFAREAGAGSDRVIVLVLDGAGWHTAPGLKVPEGIRLVYLPPYTPELQPAETLWIHVDEPIFNRHFDTLSELDATVAAQCIALHANRERIKAQSGFHWWPGRVQPN</sequence>
<evidence type="ECO:0000259" key="1">
    <source>
        <dbReference type="Pfam" id="PF13358"/>
    </source>
</evidence>
<dbReference type="Pfam" id="PF13358">
    <property type="entry name" value="DDE_3"/>
    <property type="match status" value="1"/>
</dbReference>
<dbReference type="NCBIfam" id="NF033545">
    <property type="entry name" value="transpos_IS630"/>
    <property type="match status" value="1"/>
</dbReference>
<organism evidence="2 3">
    <name type="scientific">Rhabdonatronobacter sediminivivens</name>
    <dbReference type="NCBI Taxonomy" id="2743469"/>
    <lineage>
        <taxon>Bacteria</taxon>
        <taxon>Pseudomonadati</taxon>
        <taxon>Pseudomonadota</taxon>
        <taxon>Alphaproteobacteria</taxon>
        <taxon>Rhodobacterales</taxon>
        <taxon>Paracoccaceae</taxon>
        <taxon>Rhabdonatronobacter</taxon>
    </lineage>
</organism>
<evidence type="ECO:0000313" key="3">
    <source>
        <dbReference type="Proteomes" id="UP000529417"/>
    </source>
</evidence>
<dbReference type="GO" id="GO:0003676">
    <property type="term" value="F:nucleic acid binding"/>
    <property type="evidence" value="ECO:0007669"/>
    <property type="project" value="InterPro"/>
</dbReference>
<dbReference type="Proteomes" id="UP000529417">
    <property type="component" value="Unassembled WGS sequence"/>
</dbReference>
<name>A0A7Z0I1M1_9RHOB</name>
<evidence type="ECO:0000313" key="2">
    <source>
        <dbReference type="EMBL" id="NYS26276.1"/>
    </source>
</evidence>
<proteinExistence type="predicted"/>
<accession>A0A7Z0I1M1</accession>
<reference evidence="2 3" key="1">
    <citation type="journal article" date="2000" name="Arch. Microbiol.">
        <title>Rhodobaca bogoriensis gen. nov. and sp. nov., an alkaliphilic purple nonsulfur bacterium from African Rift Valley soda lakes.</title>
        <authorList>
            <person name="Milford A.D."/>
            <person name="Achenbach L.A."/>
            <person name="Jung D.O."/>
            <person name="Madigan M.T."/>
        </authorList>
    </citation>
    <scope>NUCLEOTIDE SEQUENCE [LARGE SCALE GENOMIC DNA]</scope>
    <source>
        <strain evidence="2 3">2376</strain>
    </source>
</reference>
<keyword evidence="3" id="KW-1185">Reference proteome</keyword>